<feature type="binding site" evidence="4">
    <location>
        <position position="169"/>
    </location>
    <ligand>
        <name>Mn(2+)</name>
        <dbReference type="ChEBI" id="CHEBI:29035"/>
        <label>1</label>
    </ligand>
</feature>
<dbReference type="Gene3D" id="3.40.800.10">
    <property type="entry name" value="Ureohydrolase domain"/>
    <property type="match status" value="1"/>
</dbReference>
<evidence type="ECO:0000256" key="4">
    <source>
        <dbReference type="PIRSR" id="PIRSR036979-1"/>
    </source>
</evidence>
<dbReference type="InterPro" id="IPR005925">
    <property type="entry name" value="Agmatinase-rel"/>
</dbReference>
<dbReference type="SUPFAM" id="SSF52768">
    <property type="entry name" value="Arginase/deacetylase"/>
    <property type="match status" value="1"/>
</dbReference>
<evidence type="ECO:0000313" key="6">
    <source>
        <dbReference type="EMBL" id="GGF82652.1"/>
    </source>
</evidence>
<dbReference type="Proteomes" id="UP000632858">
    <property type="component" value="Unassembled WGS sequence"/>
</dbReference>
<keyword evidence="3 5" id="KW-0378">Hydrolase</keyword>
<keyword evidence="7" id="KW-1185">Reference proteome</keyword>
<dbReference type="NCBIfam" id="TIGR01230">
    <property type="entry name" value="agmatinase"/>
    <property type="match status" value="1"/>
</dbReference>
<feature type="binding site" evidence="4">
    <location>
        <position position="249"/>
    </location>
    <ligand>
        <name>Mn(2+)</name>
        <dbReference type="ChEBI" id="CHEBI:29035"/>
        <label>1</label>
    </ligand>
</feature>
<dbReference type="PIRSF" id="PIRSF036979">
    <property type="entry name" value="Arginase"/>
    <property type="match status" value="1"/>
</dbReference>
<dbReference type="GO" id="GO:0046872">
    <property type="term" value="F:metal ion binding"/>
    <property type="evidence" value="ECO:0007669"/>
    <property type="project" value="UniProtKB-KW"/>
</dbReference>
<feature type="binding site" evidence="4">
    <location>
        <position position="142"/>
    </location>
    <ligand>
        <name>Mn(2+)</name>
        <dbReference type="ChEBI" id="CHEBI:29035"/>
        <label>1</label>
    </ligand>
</feature>
<feature type="binding site" evidence="4">
    <location>
        <position position="247"/>
    </location>
    <ligand>
        <name>Mn(2+)</name>
        <dbReference type="ChEBI" id="CHEBI:29035"/>
        <label>1</label>
    </ligand>
</feature>
<dbReference type="Pfam" id="PF00491">
    <property type="entry name" value="Arginase"/>
    <property type="match status" value="1"/>
</dbReference>
<dbReference type="InterPro" id="IPR023696">
    <property type="entry name" value="Ureohydrolase_dom_sf"/>
</dbReference>
<dbReference type="RefSeq" id="WP_188446590.1">
    <property type="nucleotide sequence ID" value="NZ_BMFO01000001.1"/>
</dbReference>
<dbReference type="GO" id="GO:0033389">
    <property type="term" value="P:putrescine biosynthetic process from arginine, via agmatine"/>
    <property type="evidence" value="ECO:0007669"/>
    <property type="project" value="TreeGrafter"/>
</dbReference>
<dbReference type="GO" id="GO:0008783">
    <property type="term" value="F:agmatinase activity"/>
    <property type="evidence" value="ECO:0007669"/>
    <property type="project" value="TreeGrafter"/>
</dbReference>
<evidence type="ECO:0000313" key="7">
    <source>
        <dbReference type="Proteomes" id="UP000632858"/>
    </source>
</evidence>
<gene>
    <name evidence="6" type="ORF">GCM10010960_00900</name>
</gene>
<dbReference type="CDD" id="cd11592">
    <property type="entry name" value="Agmatinase_PAH"/>
    <property type="match status" value="1"/>
</dbReference>
<dbReference type="AlphaFoldDB" id="A0A917CBC6"/>
<name>A0A917CBC6_9GAMM</name>
<proteinExistence type="inferred from homology"/>
<evidence type="ECO:0000256" key="3">
    <source>
        <dbReference type="ARBA" id="ARBA00022801"/>
    </source>
</evidence>
<accession>A0A917CBC6</accession>
<comment type="caution">
    <text evidence="6">The sequence shown here is derived from an EMBL/GenBank/DDBJ whole genome shotgun (WGS) entry which is preliminary data.</text>
</comment>
<protein>
    <submittedName>
        <fullName evidence="6">Agmatinase</fullName>
    </submittedName>
</protein>
<keyword evidence="4" id="KW-0464">Manganese</keyword>
<comment type="similarity">
    <text evidence="1">Belongs to the arginase family. Agmatinase subfamily.</text>
</comment>
<feature type="binding site" evidence="4">
    <location>
        <position position="167"/>
    </location>
    <ligand>
        <name>Mn(2+)</name>
        <dbReference type="ChEBI" id="CHEBI:29035"/>
        <label>1</label>
    </ligand>
</feature>
<evidence type="ECO:0000256" key="5">
    <source>
        <dbReference type="RuleBase" id="RU003684"/>
    </source>
</evidence>
<dbReference type="EMBL" id="BMFO01000001">
    <property type="protein sequence ID" value="GGF82652.1"/>
    <property type="molecule type" value="Genomic_DNA"/>
</dbReference>
<comment type="cofactor">
    <cofactor evidence="4">
        <name>Mn(2+)</name>
        <dbReference type="ChEBI" id="CHEBI:29035"/>
    </cofactor>
    <text evidence="4">Binds 2 manganese ions per subunit.</text>
</comment>
<feature type="binding site" evidence="4">
    <location>
        <position position="165"/>
    </location>
    <ligand>
        <name>Mn(2+)</name>
        <dbReference type="ChEBI" id="CHEBI:29035"/>
        <label>1</label>
    </ligand>
</feature>
<evidence type="ECO:0000256" key="2">
    <source>
        <dbReference type="ARBA" id="ARBA00022723"/>
    </source>
</evidence>
<reference evidence="6" key="1">
    <citation type="journal article" date="2014" name="Int. J. Syst. Evol. Microbiol.">
        <title>Complete genome sequence of Corynebacterium casei LMG S-19264T (=DSM 44701T), isolated from a smear-ripened cheese.</title>
        <authorList>
            <consortium name="US DOE Joint Genome Institute (JGI-PGF)"/>
            <person name="Walter F."/>
            <person name="Albersmeier A."/>
            <person name="Kalinowski J."/>
            <person name="Ruckert C."/>
        </authorList>
    </citation>
    <scope>NUCLEOTIDE SEQUENCE</scope>
    <source>
        <strain evidence="6">CGMCC 1.12726</strain>
    </source>
</reference>
<dbReference type="PANTHER" id="PTHR11358:SF26">
    <property type="entry name" value="GUANIDINO ACID HYDROLASE, MITOCHONDRIAL"/>
    <property type="match status" value="1"/>
</dbReference>
<dbReference type="PANTHER" id="PTHR11358">
    <property type="entry name" value="ARGINASE/AGMATINASE"/>
    <property type="match status" value="1"/>
</dbReference>
<organism evidence="6 7">
    <name type="scientific">Arenimonas maotaiensis</name>
    <dbReference type="NCBI Taxonomy" id="1446479"/>
    <lineage>
        <taxon>Bacteria</taxon>
        <taxon>Pseudomonadati</taxon>
        <taxon>Pseudomonadota</taxon>
        <taxon>Gammaproteobacteria</taxon>
        <taxon>Lysobacterales</taxon>
        <taxon>Lysobacteraceae</taxon>
        <taxon>Arenimonas</taxon>
    </lineage>
</organism>
<keyword evidence="2 4" id="KW-0479">Metal-binding</keyword>
<dbReference type="NCBIfam" id="NF002564">
    <property type="entry name" value="PRK02190.1"/>
    <property type="match status" value="1"/>
</dbReference>
<dbReference type="InterPro" id="IPR020855">
    <property type="entry name" value="Ureohydrolase_Mn_BS"/>
</dbReference>
<reference evidence="6" key="2">
    <citation type="submission" date="2020-09" db="EMBL/GenBank/DDBJ databases">
        <authorList>
            <person name="Sun Q."/>
            <person name="Zhou Y."/>
        </authorList>
    </citation>
    <scope>NUCLEOTIDE SEQUENCE</scope>
    <source>
        <strain evidence="6">CGMCC 1.12726</strain>
    </source>
</reference>
<sequence>MSNDSASPATPTVSDLAFTRHSPYGTQAEPTYAGATSFLRRRYSKELTGVDVAVVGVPFDVATTGRPGTRFGPRAIRAASSMLAWCPPYAWGFDPLDILHVVDWGDVFFDSGNIAGAPALITEAYRGFCAAGVLPLTLGGDHFISYPILQALAEAHGPLSLVHFDAHSDTWKDDGGRIDHGTMFYQAAVNGLVDPARSIQLGMRTHNADTHGYQVLDARWLHRHGVDAAVAAIKVRVGNNACYLTFDIDFIDPAFAPGTGTPVVGGFDSHTALELIRGLGGLNLVGCDVVEVSPPYDHAEITALAGASIAHELLALIASGRR</sequence>
<dbReference type="InterPro" id="IPR006035">
    <property type="entry name" value="Ureohydrolase"/>
</dbReference>
<dbReference type="PROSITE" id="PS01053">
    <property type="entry name" value="ARGINASE_1"/>
    <property type="match status" value="1"/>
</dbReference>
<dbReference type="PROSITE" id="PS51409">
    <property type="entry name" value="ARGINASE_2"/>
    <property type="match status" value="1"/>
</dbReference>
<evidence type="ECO:0000256" key="1">
    <source>
        <dbReference type="ARBA" id="ARBA00009227"/>
    </source>
</evidence>